<organism evidence="2 3">
    <name type="scientific">Hyalella azteca</name>
    <name type="common">Amphipod</name>
    <dbReference type="NCBI Taxonomy" id="294128"/>
    <lineage>
        <taxon>Eukaryota</taxon>
        <taxon>Metazoa</taxon>
        <taxon>Ecdysozoa</taxon>
        <taxon>Arthropoda</taxon>
        <taxon>Crustacea</taxon>
        <taxon>Multicrustacea</taxon>
        <taxon>Malacostraca</taxon>
        <taxon>Eumalacostraca</taxon>
        <taxon>Peracarida</taxon>
        <taxon>Amphipoda</taxon>
        <taxon>Senticaudata</taxon>
        <taxon>Talitrida</taxon>
        <taxon>Talitroidea</taxon>
        <taxon>Hyalellidae</taxon>
        <taxon>Hyalella</taxon>
    </lineage>
</organism>
<dbReference type="InterPro" id="IPR007110">
    <property type="entry name" value="Ig-like_dom"/>
</dbReference>
<dbReference type="RefSeq" id="XP_047736314.1">
    <property type="nucleotide sequence ID" value="XM_047880358.1"/>
</dbReference>
<dbReference type="InterPro" id="IPR003599">
    <property type="entry name" value="Ig_sub"/>
</dbReference>
<dbReference type="GeneID" id="108666575"/>
<dbReference type="InterPro" id="IPR037448">
    <property type="entry name" value="Zig-8"/>
</dbReference>
<sequence>MYESSTGDWVLIISSVKKQDAGRYECQVSSAPPMGHFVYLNFKEPETKILGGPDIHINLGSTLNLTCLVLYHQRPPDVTWLHRDQVVGYQSARGGVNVVTESGEATRSSLLIQRAALSDAGTYTCRAHGGREDSITAHVLSEKLQAAMHGSSNSQHTSVLMPSFVAASLSYVRLNYLLQEPLRRRL</sequence>
<dbReference type="InterPro" id="IPR003598">
    <property type="entry name" value="Ig_sub2"/>
</dbReference>
<dbReference type="GO" id="GO:0050808">
    <property type="term" value="P:synapse organization"/>
    <property type="evidence" value="ECO:0007669"/>
    <property type="project" value="TreeGrafter"/>
</dbReference>
<feature type="domain" description="Ig-like" evidence="1">
    <location>
        <begin position="45"/>
        <end position="136"/>
    </location>
</feature>
<accession>A0A979FJ43</accession>
<dbReference type="Gene3D" id="2.60.40.10">
    <property type="entry name" value="Immunoglobulins"/>
    <property type="match status" value="2"/>
</dbReference>
<keyword evidence="2" id="KW-1185">Reference proteome</keyword>
<evidence type="ECO:0000313" key="3">
    <source>
        <dbReference type="RefSeq" id="XP_047736314.1"/>
    </source>
</evidence>
<dbReference type="SMART" id="SM00409">
    <property type="entry name" value="IG"/>
    <property type="match status" value="1"/>
</dbReference>
<dbReference type="Proteomes" id="UP000694843">
    <property type="component" value="Unplaced"/>
</dbReference>
<gene>
    <name evidence="3" type="primary">LOC108666575</name>
</gene>
<dbReference type="PANTHER" id="PTHR23279:SF36">
    <property type="entry name" value="DEFECTIVE PROBOSCIS EXTENSION RESPONSE 9, ISOFORM A"/>
    <property type="match status" value="1"/>
</dbReference>
<dbReference type="SMART" id="SM00408">
    <property type="entry name" value="IGc2"/>
    <property type="match status" value="1"/>
</dbReference>
<dbReference type="GO" id="GO:0032589">
    <property type="term" value="C:neuron projection membrane"/>
    <property type="evidence" value="ECO:0007669"/>
    <property type="project" value="TreeGrafter"/>
</dbReference>
<dbReference type="PANTHER" id="PTHR23279">
    <property type="entry name" value="DEFECTIVE PROBOSCIS EXTENSION RESPONSE DPR -RELATED"/>
    <property type="match status" value="1"/>
</dbReference>
<proteinExistence type="predicted"/>
<evidence type="ECO:0000259" key="1">
    <source>
        <dbReference type="PROSITE" id="PS50835"/>
    </source>
</evidence>
<dbReference type="CDD" id="cd00096">
    <property type="entry name" value="Ig"/>
    <property type="match status" value="1"/>
</dbReference>
<dbReference type="PROSITE" id="PS50835">
    <property type="entry name" value="IG_LIKE"/>
    <property type="match status" value="1"/>
</dbReference>
<dbReference type="SUPFAM" id="SSF48726">
    <property type="entry name" value="Immunoglobulin"/>
    <property type="match status" value="2"/>
</dbReference>
<dbReference type="OrthoDB" id="5969816at2759"/>
<protein>
    <submittedName>
        <fullName evidence="3">Kin of IRRE-like protein 3</fullName>
    </submittedName>
</protein>
<dbReference type="KEGG" id="hazt:108666575"/>
<dbReference type="Pfam" id="PF13927">
    <property type="entry name" value="Ig_3"/>
    <property type="match status" value="1"/>
</dbReference>
<reference evidence="3" key="1">
    <citation type="submission" date="2025-08" db="UniProtKB">
        <authorList>
            <consortium name="RefSeq"/>
        </authorList>
    </citation>
    <scope>IDENTIFICATION</scope>
    <source>
        <tissue evidence="3">Whole organism</tissue>
    </source>
</reference>
<dbReference type="InterPro" id="IPR013783">
    <property type="entry name" value="Ig-like_fold"/>
</dbReference>
<dbReference type="InterPro" id="IPR036179">
    <property type="entry name" value="Ig-like_dom_sf"/>
</dbReference>
<name>A0A979FJ43_HYAAZ</name>
<evidence type="ECO:0000313" key="2">
    <source>
        <dbReference type="Proteomes" id="UP000694843"/>
    </source>
</evidence>
<dbReference type="AlphaFoldDB" id="A0A979FJ43"/>